<dbReference type="InterPro" id="IPR038765">
    <property type="entry name" value="Papain-like_cys_pep_sf"/>
</dbReference>
<keyword evidence="3" id="KW-0378">Hydrolase</keyword>
<dbReference type="OrthoDB" id="1024009at2759"/>
<dbReference type="EMBL" id="CABITT030000004">
    <property type="protein sequence ID" value="VVB02731.1"/>
    <property type="molecule type" value="Genomic_DNA"/>
</dbReference>
<name>A0A565BM80_9BRAS</name>
<dbReference type="GO" id="GO:0008234">
    <property type="term" value="F:cysteine-type peptidase activity"/>
    <property type="evidence" value="ECO:0007669"/>
    <property type="project" value="InterPro"/>
</dbReference>
<dbReference type="AlphaFoldDB" id="A0A565BM80"/>
<dbReference type="InterPro" id="IPR003653">
    <property type="entry name" value="Peptidase_C48_C"/>
</dbReference>
<keyword evidence="2" id="KW-0645">Protease</keyword>
<gene>
    <name evidence="5" type="ORF">ANE_LOCUS13175</name>
</gene>
<reference evidence="5" key="1">
    <citation type="submission" date="2019-07" db="EMBL/GenBank/DDBJ databases">
        <authorList>
            <person name="Dittberner H."/>
        </authorList>
    </citation>
    <scope>NUCLEOTIDE SEQUENCE [LARGE SCALE GENOMIC DNA]</scope>
</reference>
<proteinExistence type="inferred from homology"/>
<organism evidence="5 6">
    <name type="scientific">Arabis nemorensis</name>
    <dbReference type="NCBI Taxonomy" id="586526"/>
    <lineage>
        <taxon>Eukaryota</taxon>
        <taxon>Viridiplantae</taxon>
        <taxon>Streptophyta</taxon>
        <taxon>Embryophyta</taxon>
        <taxon>Tracheophyta</taxon>
        <taxon>Spermatophyta</taxon>
        <taxon>Magnoliopsida</taxon>
        <taxon>eudicotyledons</taxon>
        <taxon>Gunneridae</taxon>
        <taxon>Pentapetalae</taxon>
        <taxon>rosids</taxon>
        <taxon>malvids</taxon>
        <taxon>Brassicales</taxon>
        <taxon>Brassicaceae</taxon>
        <taxon>Arabideae</taxon>
        <taxon>Arabis</taxon>
    </lineage>
</organism>
<evidence type="ECO:0000256" key="2">
    <source>
        <dbReference type="ARBA" id="ARBA00022670"/>
    </source>
</evidence>
<keyword evidence="6" id="KW-1185">Reference proteome</keyword>
<dbReference type="Proteomes" id="UP000489600">
    <property type="component" value="Unassembled WGS sequence"/>
</dbReference>
<evidence type="ECO:0000313" key="5">
    <source>
        <dbReference type="EMBL" id="VVB02731.1"/>
    </source>
</evidence>
<dbReference type="GO" id="GO:0006508">
    <property type="term" value="P:proteolysis"/>
    <property type="evidence" value="ECO:0007669"/>
    <property type="project" value="UniProtKB-KW"/>
</dbReference>
<evidence type="ECO:0000256" key="3">
    <source>
        <dbReference type="ARBA" id="ARBA00022801"/>
    </source>
</evidence>
<evidence type="ECO:0000313" key="6">
    <source>
        <dbReference type="Proteomes" id="UP000489600"/>
    </source>
</evidence>
<dbReference type="Pfam" id="PF02902">
    <property type="entry name" value="Peptidase_C48"/>
    <property type="match status" value="1"/>
</dbReference>
<dbReference type="PROSITE" id="PS50600">
    <property type="entry name" value="ULP_PROTEASE"/>
    <property type="match status" value="1"/>
</dbReference>
<evidence type="ECO:0000256" key="1">
    <source>
        <dbReference type="ARBA" id="ARBA00005234"/>
    </source>
</evidence>
<dbReference type="Gene3D" id="3.40.395.10">
    <property type="entry name" value="Adenoviral Proteinase, Chain A"/>
    <property type="match status" value="1"/>
</dbReference>
<accession>A0A565BM80</accession>
<dbReference type="SUPFAM" id="SSF54001">
    <property type="entry name" value="Cysteine proteinases"/>
    <property type="match status" value="1"/>
</dbReference>
<feature type="domain" description="Ubiquitin-like protease family profile" evidence="4">
    <location>
        <begin position="1"/>
        <end position="134"/>
    </location>
</feature>
<sequence length="170" mass="19085">MDENSRDMAVDLGMGDGDADKKFFVELMTPQKWLDDKHINAGMSLLRRRLSKVPCPFRNKNFSENPEEFAWSAYRLLMTKTCLNLSNHMPKALTFPLDEGATVAQYNIKKCNKVPHNLQSGDCGIYALKYIECLALDFDMQVGLCDSNMKSIRKKLAAEVFAGADHSGGL</sequence>
<evidence type="ECO:0000259" key="4">
    <source>
        <dbReference type="PROSITE" id="PS50600"/>
    </source>
</evidence>
<comment type="caution">
    <text evidence="5">The sequence shown here is derived from an EMBL/GenBank/DDBJ whole genome shotgun (WGS) entry which is preliminary data.</text>
</comment>
<protein>
    <recommendedName>
        <fullName evidence="4">Ubiquitin-like protease family profile domain-containing protein</fullName>
    </recommendedName>
</protein>
<comment type="similarity">
    <text evidence="1">Belongs to the peptidase C48 family.</text>
</comment>